<evidence type="ECO:0000313" key="1">
    <source>
        <dbReference type="EMBL" id="QHT26639.1"/>
    </source>
</evidence>
<reference evidence="1" key="1">
    <citation type="journal article" date="2020" name="Nature">
        <title>Giant virus diversity and host interactions through global metagenomics.</title>
        <authorList>
            <person name="Schulz F."/>
            <person name="Roux S."/>
            <person name="Paez-Espino D."/>
            <person name="Jungbluth S."/>
            <person name="Walsh D.A."/>
            <person name="Denef V.J."/>
            <person name="McMahon K.D."/>
            <person name="Konstantinidis K.T."/>
            <person name="Eloe-Fadrosh E.A."/>
            <person name="Kyrpides N.C."/>
            <person name="Woyke T."/>
        </authorList>
    </citation>
    <scope>NUCLEOTIDE SEQUENCE</scope>
    <source>
        <strain evidence="1">GVMAG-M-3300023179-2</strain>
    </source>
</reference>
<sequence length="34" mass="3915">MILILLESYTTSPINNNFLLFDLIRLCTVHHGVI</sequence>
<organism evidence="1">
    <name type="scientific">viral metagenome</name>
    <dbReference type="NCBI Taxonomy" id="1070528"/>
    <lineage>
        <taxon>unclassified sequences</taxon>
        <taxon>metagenomes</taxon>
        <taxon>organismal metagenomes</taxon>
    </lineage>
</organism>
<name>A0A6C0EEF5_9ZZZZ</name>
<dbReference type="AlphaFoldDB" id="A0A6C0EEF5"/>
<accession>A0A6C0EEF5</accession>
<dbReference type="EMBL" id="MN739800">
    <property type="protein sequence ID" value="QHT26639.1"/>
    <property type="molecule type" value="Genomic_DNA"/>
</dbReference>
<protein>
    <submittedName>
        <fullName evidence="1">Uncharacterized protein</fullName>
    </submittedName>
</protein>
<proteinExistence type="predicted"/>